<dbReference type="SUPFAM" id="SSF74653">
    <property type="entry name" value="TolA/TonB C-terminal domain"/>
    <property type="match status" value="1"/>
</dbReference>
<gene>
    <name evidence="3" type="ORF">DRF67_19120</name>
</gene>
<reference evidence="3 4" key="1">
    <citation type="submission" date="2018-06" db="EMBL/GenBank/DDBJ databases">
        <title>Novel Chryseobacterium species.</title>
        <authorList>
            <person name="Newman J."/>
            <person name="Hugo C."/>
            <person name="Oosthuizen L."/>
            <person name="Charimba G."/>
        </authorList>
    </citation>
    <scope>NUCLEOTIDE SEQUENCE [LARGE SCALE GENOMIC DNA]</scope>
    <source>
        <strain evidence="3 4">7_F195</strain>
    </source>
</reference>
<keyword evidence="2" id="KW-0732">Signal</keyword>
<dbReference type="RefSeq" id="WP_115929904.1">
    <property type="nucleotide sequence ID" value="NZ_QNVV01000023.1"/>
</dbReference>
<feature type="compositionally biased region" description="Basic and acidic residues" evidence="1">
    <location>
        <begin position="28"/>
        <end position="42"/>
    </location>
</feature>
<dbReference type="AlphaFoldDB" id="A0A3D9AQ72"/>
<comment type="caution">
    <text evidence="3">The sequence shown here is derived from an EMBL/GenBank/DDBJ whole genome shotgun (WGS) entry which is preliminary data.</text>
</comment>
<evidence type="ECO:0000313" key="3">
    <source>
        <dbReference type="EMBL" id="REC43478.1"/>
    </source>
</evidence>
<keyword evidence="4" id="KW-1185">Reference proteome</keyword>
<feature type="chain" id="PRO_5017740022" description="TonB C-terminal domain-containing protein" evidence="2">
    <location>
        <begin position="20"/>
        <end position="138"/>
    </location>
</feature>
<sequence length="138" mass="15410">MKKIMIMSILLWGTFSLKAQQGSGVPQHTEERPASPVEDKGPEFPGGMIAFRNEFVNQFRSQVLLDAGVKEASAVATFVIEKDGSMSNITMESNDNKAIKDEFIKALKKIKTKWIPGEKNGEIVRVRARQPLVFKTTK</sequence>
<organism evidence="3 4">
    <name type="scientific">Chryseobacterium pennipullorum</name>
    <dbReference type="NCBI Taxonomy" id="2258963"/>
    <lineage>
        <taxon>Bacteria</taxon>
        <taxon>Pseudomonadati</taxon>
        <taxon>Bacteroidota</taxon>
        <taxon>Flavobacteriia</taxon>
        <taxon>Flavobacteriales</taxon>
        <taxon>Weeksellaceae</taxon>
        <taxon>Chryseobacterium group</taxon>
        <taxon>Chryseobacterium</taxon>
    </lineage>
</organism>
<dbReference type="OrthoDB" id="1095452at2"/>
<dbReference type="Gene3D" id="3.30.1150.10">
    <property type="match status" value="1"/>
</dbReference>
<evidence type="ECO:0000256" key="2">
    <source>
        <dbReference type="SAM" id="SignalP"/>
    </source>
</evidence>
<name>A0A3D9AQ72_9FLAO</name>
<evidence type="ECO:0000313" key="4">
    <source>
        <dbReference type="Proteomes" id="UP000256257"/>
    </source>
</evidence>
<feature type="signal peptide" evidence="2">
    <location>
        <begin position="1"/>
        <end position="19"/>
    </location>
</feature>
<accession>A0A3D9AQ72</accession>
<protein>
    <recommendedName>
        <fullName evidence="5">TonB C-terminal domain-containing protein</fullName>
    </recommendedName>
</protein>
<proteinExistence type="predicted"/>
<feature type="region of interest" description="Disordered" evidence="1">
    <location>
        <begin position="22"/>
        <end position="42"/>
    </location>
</feature>
<dbReference type="EMBL" id="QNVV01000023">
    <property type="protein sequence ID" value="REC43478.1"/>
    <property type="molecule type" value="Genomic_DNA"/>
</dbReference>
<evidence type="ECO:0008006" key="5">
    <source>
        <dbReference type="Google" id="ProtNLM"/>
    </source>
</evidence>
<evidence type="ECO:0000256" key="1">
    <source>
        <dbReference type="SAM" id="MobiDB-lite"/>
    </source>
</evidence>
<dbReference type="Proteomes" id="UP000256257">
    <property type="component" value="Unassembled WGS sequence"/>
</dbReference>